<evidence type="ECO:0000259" key="7">
    <source>
        <dbReference type="PROSITE" id="PS51093"/>
    </source>
</evidence>
<evidence type="ECO:0000256" key="3">
    <source>
        <dbReference type="ARBA" id="ARBA00022597"/>
    </source>
</evidence>
<dbReference type="AlphaFoldDB" id="A0A1M7Y0Z2"/>
<dbReference type="NCBIfam" id="TIGR00830">
    <property type="entry name" value="PTBA"/>
    <property type="match status" value="1"/>
</dbReference>
<keyword evidence="2" id="KW-0813">Transport</keyword>
<reference evidence="8 9" key="1">
    <citation type="submission" date="2016-12" db="EMBL/GenBank/DDBJ databases">
        <authorList>
            <person name="Song W.-J."/>
            <person name="Kurnit D.M."/>
        </authorList>
    </citation>
    <scope>NUCLEOTIDE SEQUENCE [LARGE SCALE GENOMIC DNA]</scope>
    <source>
        <strain evidence="8 9">DSM 12503</strain>
    </source>
</reference>
<keyword evidence="4" id="KW-0808">Transferase</keyword>
<dbReference type="PANTHER" id="PTHR45008">
    <property type="entry name" value="PTS SYSTEM GLUCOSE-SPECIFIC EIIA COMPONENT"/>
    <property type="match status" value="1"/>
</dbReference>
<dbReference type="PROSITE" id="PS00371">
    <property type="entry name" value="PTS_EIIA_TYPE_1_HIS"/>
    <property type="match status" value="1"/>
</dbReference>
<dbReference type="OrthoDB" id="92465at2"/>
<evidence type="ECO:0000256" key="5">
    <source>
        <dbReference type="ARBA" id="ARBA00022683"/>
    </source>
</evidence>
<dbReference type="Pfam" id="PF00358">
    <property type="entry name" value="PTS_EIIA_1"/>
    <property type="match status" value="1"/>
</dbReference>
<evidence type="ECO:0000256" key="2">
    <source>
        <dbReference type="ARBA" id="ARBA00022448"/>
    </source>
</evidence>
<evidence type="ECO:0000256" key="4">
    <source>
        <dbReference type="ARBA" id="ARBA00022679"/>
    </source>
</evidence>
<dbReference type="PROSITE" id="PS51093">
    <property type="entry name" value="PTS_EIIA_TYPE_1"/>
    <property type="match status" value="1"/>
</dbReference>
<dbReference type="GO" id="GO:0005737">
    <property type="term" value="C:cytoplasm"/>
    <property type="evidence" value="ECO:0007669"/>
    <property type="project" value="UniProtKB-SubCell"/>
</dbReference>
<name>A0A1M7Y0Z2_9FIRM</name>
<dbReference type="RefSeq" id="WP_073587566.1">
    <property type="nucleotide sequence ID" value="NZ_FRFD01000003.1"/>
</dbReference>
<dbReference type="STRING" id="1121345.SAMN02745217_00918"/>
<evidence type="ECO:0000256" key="6">
    <source>
        <dbReference type="ARBA" id="ARBA00022777"/>
    </source>
</evidence>
<keyword evidence="3" id="KW-0762">Sugar transport</keyword>
<evidence type="ECO:0000256" key="1">
    <source>
        <dbReference type="ARBA" id="ARBA00004496"/>
    </source>
</evidence>
<evidence type="ECO:0000313" key="8">
    <source>
        <dbReference type="EMBL" id="SHO45295.1"/>
    </source>
</evidence>
<dbReference type="GO" id="GO:0016301">
    <property type="term" value="F:kinase activity"/>
    <property type="evidence" value="ECO:0007669"/>
    <property type="project" value="UniProtKB-KW"/>
</dbReference>
<dbReference type="FunFam" id="2.70.70.10:FF:000001">
    <property type="entry name" value="PTS system glucose-specific IIA component"/>
    <property type="match status" value="1"/>
</dbReference>
<evidence type="ECO:0000313" key="9">
    <source>
        <dbReference type="Proteomes" id="UP000184612"/>
    </source>
</evidence>
<organism evidence="8 9">
    <name type="scientific">Anaerocolumna xylanovorans DSM 12503</name>
    <dbReference type="NCBI Taxonomy" id="1121345"/>
    <lineage>
        <taxon>Bacteria</taxon>
        <taxon>Bacillati</taxon>
        <taxon>Bacillota</taxon>
        <taxon>Clostridia</taxon>
        <taxon>Lachnospirales</taxon>
        <taxon>Lachnospiraceae</taxon>
        <taxon>Anaerocolumna</taxon>
    </lineage>
</organism>
<dbReference type="PANTHER" id="PTHR45008:SF1">
    <property type="entry name" value="PTS SYSTEM GLUCOSE-SPECIFIC EIIA COMPONENT"/>
    <property type="match status" value="1"/>
</dbReference>
<sequence length="171" mass="18050">MGILLNKLFKKESAEALPSEPGTVYMPITGKVISMEEIGDGVFSEGILGPGCGIEPAEELVCAPFAGTITQVAETRHAIGICSKNGMELLIHVGMDTVDMNGNGFITYVKMNDVVERGQKLMKFSLADIKAAGHPAITAVILCNADDTGNPQNLKLGDAQIGDVLMTVSQQ</sequence>
<keyword evidence="9" id="KW-1185">Reference proteome</keyword>
<protein>
    <submittedName>
        <fullName evidence="8">PTS system, glucose-specific IIA component</fullName>
    </submittedName>
</protein>
<dbReference type="InterPro" id="IPR001127">
    <property type="entry name" value="PTS_EIIA_1_perm"/>
</dbReference>
<feature type="domain" description="PTS EIIA type-1" evidence="7">
    <location>
        <begin position="40"/>
        <end position="144"/>
    </location>
</feature>
<dbReference type="Gene3D" id="2.70.70.10">
    <property type="entry name" value="Glucose Permease (Domain IIA)"/>
    <property type="match status" value="1"/>
</dbReference>
<dbReference type="GO" id="GO:0009401">
    <property type="term" value="P:phosphoenolpyruvate-dependent sugar phosphotransferase system"/>
    <property type="evidence" value="ECO:0007669"/>
    <property type="project" value="UniProtKB-KW"/>
</dbReference>
<proteinExistence type="predicted"/>
<dbReference type="SUPFAM" id="SSF51261">
    <property type="entry name" value="Duplicated hybrid motif"/>
    <property type="match status" value="1"/>
</dbReference>
<accession>A0A1M7Y0Z2</accession>
<comment type="subcellular location">
    <subcellularLocation>
        <location evidence="1">Cytoplasm</location>
    </subcellularLocation>
</comment>
<gene>
    <name evidence="8" type="ORF">SAMN02745217_00918</name>
</gene>
<dbReference type="EMBL" id="FRFD01000003">
    <property type="protein sequence ID" value="SHO45295.1"/>
    <property type="molecule type" value="Genomic_DNA"/>
</dbReference>
<keyword evidence="5" id="KW-0598">Phosphotransferase system</keyword>
<keyword evidence="6" id="KW-0418">Kinase</keyword>
<dbReference type="Proteomes" id="UP000184612">
    <property type="component" value="Unassembled WGS sequence"/>
</dbReference>
<dbReference type="InterPro" id="IPR050890">
    <property type="entry name" value="PTS_EIIA_component"/>
</dbReference>
<dbReference type="InterPro" id="IPR011055">
    <property type="entry name" value="Dup_hybrid_motif"/>
</dbReference>